<evidence type="ECO:0000313" key="3">
    <source>
        <dbReference type="Proteomes" id="UP000603317"/>
    </source>
</evidence>
<protein>
    <recommendedName>
        <fullName evidence="1">VOC domain-containing protein</fullName>
    </recommendedName>
</protein>
<name>A0ABQ1F721_9SPHN</name>
<dbReference type="SUPFAM" id="SSF54593">
    <property type="entry name" value="Glyoxalase/Bleomycin resistance protein/Dihydroxybiphenyl dioxygenase"/>
    <property type="match status" value="1"/>
</dbReference>
<sequence length="130" mass="14551">MNRKPRLDHLTILYTDREASERHYGILLPLIGFSSPKPGIWTDGDGFWLQFQKAKAETSPYERYGAGLNHWGFAMETPEAVEELRSALIDQGIAVQEIQDLGGARALFLPDPDGLRAEFTWYPEGMAAVG</sequence>
<dbReference type="PROSITE" id="PS51819">
    <property type="entry name" value="VOC"/>
    <property type="match status" value="1"/>
</dbReference>
<dbReference type="CDD" id="cd06587">
    <property type="entry name" value="VOC"/>
    <property type="match status" value="1"/>
</dbReference>
<dbReference type="InterPro" id="IPR037523">
    <property type="entry name" value="VOC_core"/>
</dbReference>
<accession>A0ABQ1F721</accession>
<evidence type="ECO:0000259" key="1">
    <source>
        <dbReference type="PROSITE" id="PS51819"/>
    </source>
</evidence>
<comment type="caution">
    <text evidence="2">The sequence shown here is derived from an EMBL/GenBank/DDBJ whole genome shotgun (WGS) entry which is preliminary data.</text>
</comment>
<dbReference type="Proteomes" id="UP000603317">
    <property type="component" value="Unassembled WGS sequence"/>
</dbReference>
<gene>
    <name evidence="2" type="ORF">GCM10010923_07420</name>
</gene>
<dbReference type="EMBL" id="BMID01000001">
    <property type="protein sequence ID" value="GGA01256.1"/>
    <property type="molecule type" value="Genomic_DNA"/>
</dbReference>
<dbReference type="RefSeq" id="WP_188641423.1">
    <property type="nucleotide sequence ID" value="NZ_BMID01000001.1"/>
</dbReference>
<organism evidence="2 3">
    <name type="scientific">Blastomonas marina</name>
    <dbReference type="NCBI Taxonomy" id="1867408"/>
    <lineage>
        <taxon>Bacteria</taxon>
        <taxon>Pseudomonadati</taxon>
        <taxon>Pseudomonadota</taxon>
        <taxon>Alphaproteobacteria</taxon>
        <taxon>Sphingomonadales</taxon>
        <taxon>Sphingomonadaceae</taxon>
        <taxon>Blastomonas</taxon>
    </lineage>
</organism>
<reference evidence="3" key="1">
    <citation type="journal article" date="2019" name="Int. J. Syst. Evol. Microbiol.">
        <title>The Global Catalogue of Microorganisms (GCM) 10K type strain sequencing project: providing services to taxonomists for standard genome sequencing and annotation.</title>
        <authorList>
            <consortium name="The Broad Institute Genomics Platform"/>
            <consortium name="The Broad Institute Genome Sequencing Center for Infectious Disease"/>
            <person name="Wu L."/>
            <person name="Ma J."/>
        </authorList>
    </citation>
    <scope>NUCLEOTIDE SEQUENCE [LARGE SCALE GENOMIC DNA]</scope>
    <source>
        <strain evidence="3">CGMCC 1.15297</strain>
    </source>
</reference>
<evidence type="ECO:0000313" key="2">
    <source>
        <dbReference type="EMBL" id="GGA01256.1"/>
    </source>
</evidence>
<feature type="domain" description="VOC" evidence="1">
    <location>
        <begin position="6"/>
        <end position="122"/>
    </location>
</feature>
<keyword evidence="3" id="KW-1185">Reference proteome</keyword>
<proteinExistence type="predicted"/>
<dbReference type="Gene3D" id="3.10.180.10">
    <property type="entry name" value="2,3-Dihydroxybiphenyl 1,2-Dioxygenase, domain 1"/>
    <property type="match status" value="1"/>
</dbReference>
<dbReference type="InterPro" id="IPR029068">
    <property type="entry name" value="Glyas_Bleomycin-R_OHBP_Dase"/>
</dbReference>